<reference evidence="4 5" key="1">
    <citation type="submission" date="2017-09" db="EMBL/GenBank/DDBJ databases">
        <title>Large-scale bioinformatics analysis of Bacillus genomes uncovers conserved roles of natural products in bacterial physiology.</title>
        <authorList>
            <consortium name="Agbiome Team Llc"/>
            <person name="Bleich R.M."/>
            <person name="Grubbs K.J."/>
            <person name="Santa Maria K.C."/>
            <person name="Allen S.E."/>
            <person name="Farag S."/>
            <person name="Shank E.A."/>
            <person name="Bowers A."/>
        </authorList>
    </citation>
    <scope>NUCLEOTIDE SEQUENCE [LARGE SCALE GENOMIC DNA]</scope>
    <source>
        <strain evidence="4 5">AFS037265</strain>
    </source>
</reference>
<dbReference type="PROSITE" id="PS51257">
    <property type="entry name" value="PROKAR_LIPOPROTEIN"/>
    <property type="match status" value="1"/>
</dbReference>
<dbReference type="Proteomes" id="UP001248134">
    <property type="component" value="Unassembled WGS sequence"/>
</dbReference>
<name>A0AAJ2DMY3_9BACI</name>
<dbReference type="EMBL" id="NUTL01000027">
    <property type="protein sequence ID" value="PHF02622.1"/>
    <property type="molecule type" value="Genomic_DNA"/>
</dbReference>
<dbReference type="EMBL" id="VLYX01000107">
    <property type="protein sequence ID" value="MDR4329769.1"/>
    <property type="molecule type" value="Genomic_DNA"/>
</dbReference>
<comment type="caution">
    <text evidence="3">The sequence shown here is derived from an EMBL/GenBank/DDBJ whole genome shotgun (WGS) entry which is preliminary data.</text>
</comment>
<evidence type="ECO:0000259" key="1">
    <source>
        <dbReference type="Pfam" id="PF13159"/>
    </source>
</evidence>
<reference evidence="3" key="2">
    <citation type="submission" date="2019-07" db="EMBL/GenBank/DDBJ databases">
        <title>Phylogenomic Reclassification of ATCC Bacillus Strains and Various Taxa within the Genus Bacillus.</title>
        <authorList>
            <person name="Riojas M.A."/>
            <person name="Frank A.M."/>
            <person name="Fenn S.L."/>
            <person name="King S.P."/>
            <person name="Brower S.M."/>
            <person name="Hazbon M.H."/>
        </authorList>
    </citation>
    <scope>NUCLEOTIDE SEQUENCE</scope>
    <source>
        <strain evidence="3">NR-12239</strain>
    </source>
</reference>
<evidence type="ECO:0000313" key="6">
    <source>
        <dbReference type="Proteomes" id="UP001248134"/>
    </source>
</evidence>
<evidence type="ECO:0000313" key="4">
    <source>
        <dbReference type="EMBL" id="PHF02622.1"/>
    </source>
</evidence>
<evidence type="ECO:0000259" key="2">
    <source>
        <dbReference type="Pfam" id="PF22872"/>
    </source>
</evidence>
<gene>
    <name evidence="4" type="ORF">COF81_06505</name>
    <name evidence="3" type="ORF">FOS08_29450</name>
</gene>
<evidence type="ECO:0000313" key="3">
    <source>
        <dbReference type="EMBL" id="MDR4329769.1"/>
    </source>
</evidence>
<sequence length="320" mass="36547">MKRNKVLSVAIPIMLLAGCGGVDKASTDNKSKVEAKQENKKVKLSKEDYPNKVYELCLDFNRKYTEHERILNLPARKSTQDSSLETLQSQLGGLITVTDKVLNIEPPSEYEDVHKNVAESMNHFKKSFELNKKIYSAKDKTTSSHLAMVKESDEELKKAKECWSKFENVINDKKSIGTRKTVSEGDGTVTEQDLKDLDRKAGIDIDAVKKNTTKEGKEFEGSWGFEKDGKFIPTFIFKGNTFETYARAEYPSKKNYVTGTWVYRKDSSELMLTIKQAYAEGKPIDSERHIIALKVQNFGDNKMQLFDGENFQTYRFVKQK</sequence>
<accession>A0AAJ2DMY3</accession>
<dbReference type="Pfam" id="PF13159">
    <property type="entry name" value="DUF3994"/>
    <property type="match status" value="1"/>
</dbReference>
<dbReference type="InterPro" id="IPR053854">
    <property type="entry name" value="DUF7018"/>
</dbReference>
<dbReference type="AlphaFoldDB" id="A0AAJ2DMY3"/>
<dbReference type="RefSeq" id="WP_003202756.1">
    <property type="nucleotide sequence ID" value="NZ_CM000743.1"/>
</dbReference>
<feature type="domain" description="DUF3994" evidence="1">
    <location>
        <begin position="185"/>
        <end position="305"/>
    </location>
</feature>
<protein>
    <submittedName>
        <fullName evidence="3">DUF3994 domain-containing protein</fullName>
    </submittedName>
</protein>
<organism evidence="3 6">
    <name type="scientific">Bacillus pseudomycoides</name>
    <dbReference type="NCBI Taxonomy" id="64104"/>
    <lineage>
        <taxon>Bacteria</taxon>
        <taxon>Bacillati</taxon>
        <taxon>Bacillota</taxon>
        <taxon>Bacilli</taxon>
        <taxon>Bacillales</taxon>
        <taxon>Bacillaceae</taxon>
        <taxon>Bacillus</taxon>
        <taxon>Bacillus cereus group</taxon>
    </lineage>
</organism>
<evidence type="ECO:0000313" key="5">
    <source>
        <dbReference type="Proteomes" id="UP000221918"/>
    </source>
</evidence>
<feature type="domain" description="DUF7018" evidence="2">
    <location>
        <begin position="43"/>
        <end position="166"/>
    </location>
</feature>
<proteinExistence type="predicted"/>
<dbReference type="InterPro" id="IPR025057">
    <property type="entry name" value="DUF3994"/>
</dbReference>
<dbReference type="Pfam" id="PF22872">
    <property type="entry name" value="DUF7018"/>
    <property type="match status" value="1"/>
</dbReference>
<dbReference type="Proteomes" id="UP000221918">
    <property type="component" value="Unassembled WGS sequence"/>
</dbReference>